<gene>
    <name evidence="1" type="ORF">EV688_10951</name>
</gene>
<sequence length="167" mass="18726">MQERCREREGRRSARALVMRVGALLLGGVAGMAAAEGDFPGVEQLMNDTELRESGVHRLTDEERAALNAWLLRYTAGEADVLKRTSDTVREAMQNSRVEAAVTGDFEGWSGKTLFYLDNGQVWRQRLSGRFRYRGDERDVVIESNSLGFHRLTHVASGRNVGVSRVR</sequence>
<accession>A0A4R2KYH0</accession>
<protein>
    <submittedName>
        <fullName evidence="1">Uncharacterized protein</fullName>
    </submittedName>
</protein>
<comment type="caution">
    <text evidence="1">The sequence shown here is derived from an EMBL/GenBank/DDBJ whole genome shotgun (WGS) entry which is preliminary data.</text>
</comment>
<dbReference type="RefSeq" id="WP_117318321.1">
    <property type="nucleotide sequence ID" value="NZ_QQSW01000012.1"/>
</dbReference>
<proteinExistence type="predicted"/>
<keyword evidence="2" id="KW-1185">Reference proteome</keyword>
<evidence type="ECO:0000313" key="2">
    <source>
        <dbReference type="Proteomes" id="UP000294980"/>
    </source>
</evidence>
<organism evidence="1 2">
    <name type="scientific">Chromatocurvus halotolerans</name>
    <dbReference type="NCBI Taxonomy" id="1132028"/>
    <lineage>
        <taxon>Bacteria</taxon>
        <taxon>Pseudomonadati</taxon>
        <taxon>Pseudomonadota</taxon>
        <taxon>Gammaproteobacteria</taxon>
        <taxon>Cellvibrionales</taxon>
        <taxon>Halieaceae</taxon>
        <taxon>Chromatocurvus</taxon>
    </lineage>
</organism>
<dbReference type="Proteomes" id="UP000294980">
    <property type="component" value="Unassembled WGS sequence"/>
</dbReference>
<dbReference type="EMBL" id="SLWX01000009">
    <property type="protein sequence ID" value="TCO75328.1"/>
    <property type="molecule type" value="Genomic_DNA"/>
</dbReference>
<reference evidence="1 2" key="1">
    <citation type="submission" date="2019-03" db="EMBL/GenBank/DDBJ databases">
        <title>Genomic Encyclopedia of Type Strains, Phase IV (KMG-IV): sequencing the most valuable type-strain genomes for metagenomic binning, comparative biology and taxonomic classification.</title>
        <authorList>
            <person name="Goeker M."/>
        </authorList>
    </citation>
    <scope>NUCLEOTIDE SEQUENCE [LARGE SCALE GENOMIC DNA]</scope>
    <source>
        <strain evidence="1 2">DSM 23344</strain>
    </source>
</reference>
<dbReference type="AlphaFoldDB" id="A0A4R2KYH0"/>
<evidence type="ECO:0000313" key="1">
    <source>
        <dbReference type="EMBL" id="TCO75328.1"/>
    </source>
</evidence>
<name>A0A4R2KYH0_9GAMM</name>
<dbReference type="OrthoDB" id="4750212at2"/>